<name>A0A6B0XYB5_9RHOB</name>
<feature type="transmembrane region" description="Helical" evidence="1">
    <location>
        <begin position="85"/>
        <end position="104"/>
    </location>
</feature>
<evidence type="ECO:0000256" key="1">
    <source>
        <dbReference type="SAM" id="Phobius"/>
    </source>
</evidence>
<sequence>MSARLAEWVAIAFFAALGALVFQQVATSMAEQGIASGGPYDNAASYPRNIAILMLALLAVQLVRDLLFKSDQPIETASLPAVRRAVGLLAVFAIYLVCLDWLGYHLSTTPMAMAVMWLCGARNLPNIVSIALGMAFVMAFAFEKVLNVVLPGGIFGLNIPW</sequence>
<keyword evidence="1" id="KW-0472">Membrane</keyword>
<evidence type="ECO:0000259" key="2">
    <source>
        <dbReference type="Pfam" id="PF07331"/>
    </source>
</evidence>
<protein>
    <submittedName>
        <fullName evidence="3">Tripartite tricarboxylate transporter TctB family protein</fullName>
    </submittedName>
</protein>
<keyword evidence="1" id="KW-0812">Transmembrane</keyword>
<gene>
    <name evidence="3" type="ORF">F4Y60_01680</name>
</gene>
<organism evidence="3">
    <name type="scientific">Boseongicola sp. SB0664_bin_43</name>
    <dbReference type="NCBI Taxonomy" id="2604844"/>
    <lineage>
        <taxon>Bacteria</taxon>
        <taxon>Pseudomonadati</taxon>
        <taxon>Pseudomonadota</taxon>
        <taxon>Alphaproteobacteria</taxon>
        <taxon>Rhodobacterales</taxon>
        <taxon>Paracoccaceae</taxon>
        <taxon>Boseongicola</taxon>
    </lineage>
</organism>
<dbReference type="AlphaFoldDB" id="A0A6B0XYB5"/>
<dbReference type="Pfam" id="PF07331">
    <property type="entry name" value="TctB"/>
    <property type="match status" value="1"/>
</dbReference>
<dbReference type="InterPro" id="IPR009936">
    <property type="entry name" value="DUF1468"/>
</dbReference>
<comment type="caution">
    <text evidence="3">The sequence shown here is derived from an EMBL/GenBank/DDBJ whole genome shotgun (WGS) entry which is preliminary data.</text>
</comment>
<dbReference type="EMBL" id="VXRY01000066">
    <property type="protein sequence ID" value="MXY32803.1"/>
    <property type="molecule type" value="Genomic_DNA"/>
</dbReference>
<feature type="transmembrane region" description="Helical" evidence="1">
    <location>
        <begin position="124"/>
        <end position="142"/>
    </location>
</feature>
<reference evidence="3" key="1">
    <citation type="submission" date="2019-09" db="EMBL/GenBank/DDBJ databases">
        <title>Characterisation of the sponge microbiome using genome-centric metagenomics.</title>
        <authorList>
            <person name="Engelberts J.P."/>
            <person name="Robbins S.J."/>
            <person name="De Goeij J.M."/>
            <person name="Aranda M."/>
            <person name="Bell S.C."/>
            <person name="Webster N.S."/>
        </authorList>
    </citation>
    <scope>NUCLEOTIDE SEQUENCE</scope>
    <source>
        <strain evidence="3">SB0664_bin_43</strain>
    </source>
</reference>
<proteinExistence type="predicted"/>
<accession>A0A6B0XYB5</accession>
<keyword evidence="1" id="KW-1133">Transmembrane helix</keyword>
<evidence type="ECO:0000313" key="3">
    <source>
        <dbReference type="EMBL" id="MXY32803.1"/>
    </source>
</evidence>
<feature type="domain" description="DUF1468" evidence="2">
    <location>
        <begin position="9"/>
        <end position="151"/>
    </location>
</feature>